<dbReference type="AlphaFoldDB" id="A0A0W0EK58"/>
<dbReference type="InterPro" id="IPR020843">
    <property type="entry name" value="ER"/>
</dbReference>
<name>A0A0W0EK58_CANGB</name>
<dbReference type="FunFam" id="3.90.180.10:FF:000038">
    <property type="entry name" value="Ast1p"/>
    <property type="match status" value="1"/>
</dbReference>
<dbReference type="SUPFAM" id="SSF50129">
    <property type="entry name" value="GroES-like"/>
    <property type="match status" value="1"/>
</dbReference>
<sequence length="425" mass="48047">MSDKLKNDPTLQLMTVEHESPAPKEIKPDAPKLTRVARPLRHIKHIPVKALCFHSKQGPIEFTYDNKIKMPVPKNKIVVEVNYFALNPVDQKIKNGYASAIYGQIGLGREYSGVITEVGSNASEYWNVGDEVYGIYYHPHLGKGCAASSILVDPSTDPILPRPSSLSPQEAAGALWCMGTAYNIMSYLKKNKYLNENSNVLINGGTSSVGLFMIQLLKYHLNLKKKLVIVTSGTNSDYLMEKFPDIAEEMIFINYLTCRGKSSKPLRQMINEQQIVDYDDSKGEVTIPYTEGKFDVVLDFVGGYDIIAHSKDLIKTGGAYITTVGDYVANYKEDIFNSWDNPSANARKMFSTMLWSFHYHHFYFDPSSKLNTKDSWLVKCGELLESGLIKCLVDKQYDWKNCKEAFSYMNTQRARGKLVLKTEKF</sequence>
<dbReference type="PANTHER" id="PTHR43482">
    <property type="entry name" value="PROTEIN AST1-RELATED"/>
    <property type="match status" value="1"/>
</dbReference>
<evidence type="ECO:0000313" key="2">
    <source>
        <dbReference type="EMBL" id="KTB07680.1"/>
    </source>
</evidence>
<feature type="domain" description="Enoyl reductase (ER)" evidence="1">
    <location>
        <begin position="58"/>
        <end position="420"/>
    </location>
</feature>
<dbReference type="Gene3D" id="3.90.180.10">
    <property type="entry name" value="Medium-chain alcohol dehydrogenases, catalytic domain"/>
    <property type="match status" value="2"/>
</dbReference>
<dbReference type="EMBL" id="LLZZ01000107">
    <property type="protein sequence ID" value="KTB07680.1"/>
    <property type="molecule type" value="Genomic_DNA"/>
</dbReference>
<dbReference type="InterPro" id="IPR011032">
    <property type="entry name" value="GroES-like_sf"/>
</dbReference>
<proteinExistence type="predicted"/>
<dbReference type="InterPro" id="IPR052585">
    <property type="entry name" value="Lipid_raft_assoc_Zn_ADH"/>
</dbReference>
<accession>A0A0W0EK58</accession>
<reference evidence="2 3" key="1">
    <citation type="submission" date="2015-10" db="EMBL/GenBank/DDBJ databases">
        <title>Draft genomes sequences of Candida glabrata isolates 1A, 1B, 2A, 2B, 3A and 3B.</title>
        <authorList>
            <person name="Haavelsrud O.E."/>
            <person name="Gaustad P."/>
        </authorList>
    </citation>
    <scope>NUCLEOTIDE SEQUENCE [LARGE SCALE GENOMIC DNA]</scope>
    <source>
        <strain evidence="2">910700640</strain>
    </source>
</reference>
<dbReference type="OrthoDB" id="201656at2759"/>
<dbReference type="GO" id="GO:0016491">
    <property type="term" value="F:oxidoreductase activity"/>
    <property type="evidence" value="ECO:0007669"/>
    <property type="project" value="InterPro"/>
</dbReference>
<dbReference type="VEuPathDB" id="FungiDB:GW608_G03135"/>
<protein>
    <submittedName>
        <fullName evidence="2">Protein AST1</fullName>
    </submittedName>
</protein>
<dbReference type="VEuPathDB" id="FungiDB:GWK60_G03135"/>
<dbReference type="InterPro" id="IPR013154">
    <property type="entry name" value="ADH-like_N"/>
</dbReference>
<dbReference type="Proteomes" id="UP000054886">
    <property type="component" value="Unassembled WGS sequence"/>
</dbReference>
<gene>
    <name evidence="2" type="ORF">AO440_001620</name>
</gene>
<dbReference type="InterPro" id="IPR036291">
    <property type="entry name" value="NAD(P)-bd_dom_sf"/>
</dbReference>
<dbReference type="Pfam" id="PF08240">
    <property type="entry name" value="ADH_N"/>
    <property type="match status" value="1"/>
</dbReference>
<comment type="caution">
    <text evidence="2">The sequence shown here is derived from an EMBL/GenBank/DDBJ whole genome shotgun (WGS) entry which is preliminary data.</text>
</comment>
<dbReference type="SMART" id="SM00829">
    <property type="entry name" value="PKS_ER"/>
    <property type="match status" value="1"/>
</dbReference>
<evidence type="ECO:0000259" key="1">
    <source>
        <dbReference type="SMART" id="SM00829"/>
    </source>
</evidence>
<dbReference type="SUPFAM" id="SSF51735">
    <property type="entry name" value="NAD(P)-binding Rossmann-fold domains"/>
    <property type="match status" value="1"/>
</dbReference>
<dbReference type="PANTHER" id="PTHR43482:SF1">
    <property type="entry name" value="PROTEIN AST1-RELATED"/>
    <property type="match status" value="1"/>
</dbReference>
<organism evidence="2 3">
    <name type="scientific">Candida glabrata</name>
    <name type="common">Yeast</name>
    <name type="synonym">Torulopsis glabrata</name>
    <dbReference type="NCBI Taxonomy" id="5478"/>
    <lineage>
        <taxon>Eukaryota</taxon>
        <taxon>Fungi</taxon>
        <taxon>Dikarya</taxon>
        <taxon>Ascomycota</taxon>
        <taxon>Saccharomycotina</taxon>
        <taxon>Saccharomycetes</taxon>
        <taxon>Saccharomycetales</taxon>
        <taxon>Saccharomycetaceae</taxon>
        <taxon>Nakaseomyces</taxon>
    </lineage>
</organism>
<dbReference type="VEuPathDB" id="FungiDB:B1J91_G03267g"/>
<dbReference type="CDD" id="cd08247">
    <property type="entry name" value="AST1_like"/>
    <property type="match status" value="1"/>
</dbReference>
<evidence type="ECO:0000313" key="3">
    <source>
        <dbReference type="Proteomes" id="UP000054886"/>
    </source>
</evidence>
<dbReference type="VEuPathDB" id="FungiDB:GVI51_G03135"/>
<dbReference type="VEuPathDB" id="FungiDB:CAGL0G03267g"/>
<dbReference type="Pfam" id="PF13602">
    <property type="entry name" value="ADH_zinc_N_2"/>
    <property type="match status" value="1"/>
</dbReference>
<dbReference type="Gene3D" id="3.40.50.720">
    <property type="entry name" value="NAD(P)-binding Rossmann-like Domain"/>
    <property type="match status" value="2"/>
</dbReference>
<dbReference type="PhylomeDB" id="A0A0W0EK58"/>